<keyword evidence="2" id="KW-1185">Reference proteome</keyword>
<accession>A0A8T0GPD5</accession>
<protein>
    <submittedName>
        <fullName evidence="1">Uncharacterized protein</fullName>
    </submittedName>
</protein>
<dbReference type="Proteomes" id="UP000822688">
    <property type="component" value="Chromosome 10"/>
</dbReference>
<organism evidence="1 2">
    <name type="scientific">Ceratodon purpureus</name>
    <name type="common">Fire moss</name>
    <name type="synonym">Dicranum purpureum</name>
    <dbReference type="NCBI Taxonomy" id="3225"/>
    <lineage>
        <taxon>Eukaryota</taxon>
        <taxon>Viridiplantae</taxon>
        <taxon>Streptophyta</taxon>
        <taxon>Embryophyta</taxon>
        <taxon>Bryophyta</taxon>
        <taxon>Bryophytina</taxon>
        <taxon>Bryopsida</taxon>
        <taxon>Dicranidae</taxon>
        <taxon>Pseudoditrichales</taxon>
        <taxon>Ditrichaceae</taxon>
        <taxon>Ceratodon</taxon>
    </lineage>
</organism>
<gene>
    <name evidence="1" type="ORF">KC19_10G059800</name>
</gene>
<name>A0A8T0GPD5_CERPU</name>
<dbReference type="EMBL" id="CM026431">
    <property type="protein sequence ID" value="KAG0558862.1"/>
    <property type="molecule type" value="Genomic_DNA"/>
</dbReference>
<proteinExistence type="predicted"/>
<sequence>MMARHVLVRQGLQRLIWPFVIQWWIAKRYLSPLLSLLWLQLGYPEVHADILTGLKS</sequence>
<reference evidence="1" key="1">
    <citation type="submission" date="2020-06" db="EMBL/GenBank/DDBJ databases">
        <title>WGS assembly of Ceratodon purpureus strain R40.</title>
        <authorList>
            <person name="Carey S.B."/>
            <person name="Jenkins J."/>
            <person name="Shu S."/>
            <person name="Lovell J.T."/>
            <person name="Sreedasyam A."/>
            <person name="Maumus F."/>
            <person name="Tiley G.P."/>
            <person name="Fernandez-Pozo N."/>
            <person name="Barry K."/>
            <person name="Chen C."/>
            <person name="Wang M."/>
            <person name="Lipzen A."/>
            <person name="Daum C."/>
            <person name="Saski C.A."/>
            <person name="Payton A.C."/>
            <person name="Mcbreen J.C."/>
            <person name="Conrad R.E."/>
            <person name="Kollar L.M."/>
            <person name="Olsson S."/>
            <person name="Huttunen S."/>
            <person name="Landis J.B."/>
            <person name="Wickett N.J."/>
            <person name="Johnson M.G."/>
            <person name="Rensing S.A."/>
            <person name="Grimwood J."/>
            <person name="Schmutz J."/>
            <person name="Mcdaniel S.F."/>
        </authorList>
    </citation>
    <scope>NUCLEOTIDE SEQUENCE</scope>
    <source>
        <strain evidence="1">R40</strain>
    </source>
</reference>
<evidence type="ECO:0000313" key="2">
    <source>
        <dbReference type="Proteomes" id="UP000822688"/>
    </source>
</evidence>
<dbReference type="AlphaFoldDB" id="A0A8T0GPD5"/>
<evidence type="ECO:0000313" key="1">
    <source>
        <dbReference type="EMBL" id="KAG0558862.1"/>
    </source>
</evidence>
<comment type="caution">
    <text evidence="1">The sequence shown here is derived from an EMBL/GenBank/DDBJ whole genome shotgun (WGS) entry which is preliminary data.</text>
</comment>